<evidence type="ECO:0000256" key="3">
    <source>
        <dbReference type="ARBA" id="ARBA00022527"/>
    </source>
</evidence>
<dbReference type="InterPro" id="IPR011989">
    <property type="entry name" value="ARM-like"/>
</dbReference>
<keyword evidence="7" id="KW-0547">Nucleotide-binding</keyword>
<dbReference type="Gene3D" id="1.10.510.10">
    <property type="entry name" value="Transferase(Phosphotransferase) domain 1"/>
    <property type="match status" value="1"/>
</dbReference>
<dbReference type="InterPro" id="IPR055231">
    <property type="entry name" value="2AA_helical"/>
</dbReference>
<evidence type="ECO:0000256" key="6">
    <source>
        <dbReference type="ARBA" id="ARBA00022737"/>
    </source>
</evidence>
<keyword evidence="8" id="KW-0967">Endosome</keyword>
<keyword evidence="3" id="KW-0723">Serine/threonine-protein kinase</keyword>
<accession>A0A1G4JNK8</accession>
<dbReference type="OrthoDB" id="242910at2759"/>
<dbReference type="InterPro" id="IPR008271">
    <property type="entry name" value="Ser/Thr_kinase_AS"/>
</dbReference>
<dbReference type="EC" id="2.7.11.1" evidence="2"/>
<dbReference type="Pfam" id="PF00069">
    <property type="entry name" value="Pkinase"/>
    <property type="match status" value="1"/>
</dbReference>
<evidence type="ECO:0000256" key="1">
    <source>
        <dbReference type="ARBA" id="ARBA00004455"/>
    </source>
</evidence>
<dbReference type="Proteomes" id="UP000191024">
    <property type="component" value="Chromosome E"/>
</dbReference>
<proteinExistence type="predicted"/>
<reference evidence="17 18" key="1">
    <citation type="submission" date="2016-03" db="EMBL/GenBank/DDBJ databases">
        <authorList>
            <person name="Devillers H."/>
        </authorList>
    </citation>
    <scope>NUCLEOTIDE SEQUENCE [LARGE SCALE GENOMIC DNA]</scope>
    <source>
        <strain evidence="17">CBS 11717</strain>
    </source>
</reference>
<evidence type="ECO:0000259" key="16">
    <source>
        <dbReference type="PROSITE" id="PS50011"/>
    </source>
</evidence>
<dbReference type="PROSITE" id="PS50077">
    <property type="entry name" value="HEAT_REPEAT"/>
    <property type="match status" value="2"/>
</dbReference>
<comment type="subcellular location">
    <subcellularLocation>
        <location evidence="1">Endosome membrane</location>
        <topology evidence="1">Lipid-anchor</topology>
    </subcellularLocation>
    <subcellularLocation>
        <location evidence="12">Golgi apparatus</location>
        <location evidence="12">trans-Golgi network membrane</location>
        <topology evidence="12">Lipid-anchor</topology>
    </subcellularLocation>
</comment>
<evidence type="ECO:0000256" key="14">
    <source>
        <dbReference type="ARBA" id="ARBA00048977"/>
    </source>
</evidence>
<dbReference type="GO" id="GO:0006623">
    <property type="term" value="P:protein targeting to vacuole"/>
    <property type="evidence" value="ECO:0007669"/>
    <property type="project" value="TreeGrafter"/>
</dbReference>
<dbReference type="InterPro" id="IPR036322">
    <property type="entry name" value="WD40_repeat_dom_sf"/>
</dbReference>
<gene>
    <name evidence="17" type="ORF">LAMI_0E09604G</name>
</gene>
<dbReference type="EMBL" id="LT598465">
    <property type="protein sequence ID" value="SCU92281.1"/>
    <property type="molecule type" value="Genomic_DNA"/>
</dbReference>
<feature type="repeat" description="HEAT" evidence="15">
    <location>
        <begin position="555"/>
        <end position="592"/>
    </location>
</feature>
<dbReference type="InterPro" id="IPR000719">
    <property type="entry name" value="Prot_kinase_dom"/>
</dbReference>
<keyword evidence="4" id="KW-0853">WD repeat</keyword>
<dbReference type="GO" id="GO:0034271">
    <property type="term" value="C:phosphatidylinositol 3-kinase complex, class III, type I"/>
    <property type="evidence" value="ECO:0007669"/>
    <property type="project" value="TreeGrafter"/>
</dbReference>
<dbReference type="GO" id="GO:0005524">
    <property type="term" value="F:ATP binding"/>
    <property type="evidence" value="ECO:0007669"/>
    <property type="project" value="UniProtKB-KW"/>
</dbReference>
<feature type="repeat" description="HEAT" evidence="15">
    <location>
        <begin position="594"/>
        <end position="632"/>
    </location>
</feature>
<comment type="catalytic activity">
    <reaction evidence="14">
        <text>L-seryl-[protein] + ATP = O-phospho-L-seryl-[protein] + ADP + H(+)</text>
        <dbReference type="Rhea" id="RHEA:17989"/>
        <dbReference type="Rhea" id="RHEA-COMP:9863"/>
        <dbReference type="Rhea" id="RHEA-COMP:11604"/>
        <dbReference type="ChEBI" id="CHEBI:15378"/>
        <dbReference type="ChEBI" id="CHEBI:29999"/>
        <dbReference type="ChEBI" id="CHEBI:30616"/>
        <dbReference type="ChEBI" id="CHEBI:83421"/>
        <dbReference type="ChEBI" id="CHEBI:456216"/>
        <dbReference type="EC" id="2.7.11.1"/>
    </reaction>
    <physiologicalReaction direction="left-to-right" evidence="14">
        <dbReference type="Rhea" id="RHEA:17990"/>
    </physiologicalReaction>
</comment>
<keyword evidence="9" id="KW-0418">Kinase</keyword>
<dbReference type="InterPro" id="IPR021133">
    <property type="entry name" value="HEAT_type_2"/>
</dbReference>
<dbReference type="GO" id="GO:0010008">
    <property type="term" value="C:endosome membrane"/>
    <property type="evidence" value="ECO:0007669"/>
    <property type="project" value="UniProtKB-SubCell"/>
</dbReference>
<keyword evidence="10" id="KW-0067">ATP-binding</keyword>
<dbReference type="Gene3D" id="2.130.10.10">
    <property type="entry name" value="YVTN repeat-like/Quinoprotein amine dehydrogenase"/>
    <property type="match status" value="2"/>
</dbReference>
<dbReference type="InterPro" id="IPR016024">
    <property type="entry name" value="ARM-type_fold"/>
</dbReference>
<dbReference type="InterPro" id="IPR045162">
    <property type="entry name" value="Vps15-like"/>
</dbReference>
<evidence type="ECO:0000313" key="18">
    <source>
        <dbReference type="Proteomes" id="UP000191024"/>
    </source>
</evidence>
<evidence type="ECO:0000256" key="15">
    <source>
        <dbReference type="PROSITE-ProRule" id="PRU00103"/>
    </source>
</evidence>
<dbReference type="GO" id="GO:0016236">
    <property type="term" value="P:macroautophagy"/>
    <property type="evidence" value="ECO:0007669"/>
    <property type="project" value="InterPro"/>
</dbReference>
<dbReference type="SUPFAM" id="SSF50978">
    <property type="entry name" value="WD40 repeat-like"/>
    <property type="match status" value="1"/>
</dbReference>
<evidence type="ECO:0000256" key="4">
    <source>
        <dbReference type="ARBA" id="ARBA00022574"/>
    </source>
</evidence>
<feature type="domain" description="Protein kinase" evidence="16">
    <location>
        <begin position="27"/>
        <end position="307"/>
    </location>
</feature>
<evidence type="ECO:0000256" key="9">
    <source>
        <dbReference type="ARBA" id="ARBA00022777"/>
    </source>
</evidence>
<dbReference type="STRING" id="1230905.A0A1G4JNK8"/>
<evidence type="ECO:0000256" key="13">
    <source>
        <dbReference type="ARBA" id="ARBA00048659"/>
    </source>
</evidence>
<sequence length="1424" mass="159592">MGADLSLLAHTAPSIAISSYVDVLEEVHYVSQLNSSRFLKTCKALDPHGEVIIKVFIKPTDDYNLEQVVRSVQTQTSKLADIPCVLNYGKILETDRAGYLIRQHLRRNLYDRLSSRPFLELIELKFMVFQFLQALKAIHSVDVVHGDLKTENLMLTSWNWLVLTDFSSFLKPTYLPEDNPGEFSFYFDTSQRRSCYIAPERFNTKLYKEGKRSRTLPSQKMDIFSAGCCIAELFSEGYSIFDLSQLFKYKTGEYDPREFLDRHLENDQIQNLVLSMIALNPKNRPSAADLLERYRGNLFPESFYKFFYDYVKDLTIVASGILPKTRQSEMQALNGRAQDIDKMVEKIYGDFGKICATLHYPLEIVSKPIPPSRLFGNFLNIPSTGVIALQPFNPDVESSASESALLHISLLSHAMRNVVKLRTRLRCLELLAAFSLFVSDANKLDRVVPFIISMFNDNTQAIQGQAIHVLTQVLGTVTKPTSLNANVFTDYILPRFKKLLHVSKNNTYVRMLFAADLGEICRAASKFQKAGYLSKENDQLNGSAGIQHRRLIKDFEEIIVALLTDNETNVRMALLSDLLPICHLFGREKTNDIILSHMITYLNDKNSSLRRMLIETITSVAILMGPITLDQYILPLLVQTITDSEELVVTSVLQSITALCKVGLIRKKYFLDIAEIVSTLLLHPNAWIRQFSLLFLIEISQKLHIAEVYCLLYPIIKPFFDTEVELTWECMLSSCKKPISRAVYNLLCTWSLRAGNSFFWRQEPTKKMDAFGNPNIIFISKDSSSKNYGLNRGNAELRGIRKHAENHDYLLTNEDKNWIEKLKTVGLVEGEFWKIAAMRPYVYRVSRMIARRPDVTASQNETTDFNLSELAIGPSVSNKLPQNVFFDAVFPLSSDSAKESAHLILKKKLQSTPSPAPNSTSAALSRPVEAHGSLILASRATSTITSCLNNIYVQLEPSSLSRANGNNTSLIDPKYNGEERYIMKSSYEGSNKYVKTFLNSIPILPALKEYPEFSSSYLGARRDFSQLTIDGGFSLSGKFLASCLVGQRTSAIKGLISLESSFVSGTDQGMIELWDLDQICSGKSFSSAQSLDLGSSITDLQLLEGFNIFVVSLRDGRVLVVKIITKRAQKLDDKPDFEVIRSFNLPEKSTYAIKLTVNADEKNQWITLFTNTSNMLILDLRTMGVIKKFENNAAHGAVITGALSDDLVCLAVGTSKGFIDAWDVRFGVMVHSWTFADSAPVTQLEFCPPIFKKSERNLIVIGGSSHTLFSIWDYSKLVCRHICSSSSVPPVIDDFVATKEPRINQENEEPQATGSGVSTLLVLGRNIFISQTNTSEILAFNLKEKAVKHIGQGTSGSDIVLETTQLTANISIFNLRDAGAGTTSSKKVQNRFHADLVNGLSLITKDQGQYLISADNSGMINIFS</sequence>
<dbReference type="PANTHER" id="PTHR17583:SF0">
    <property type="entry name" value="PHOSPHOINOSITIDE 3-KINASE REGULATORY SUBUNIT 4"/>
    <property type="match status" value="1"/>
</dbReference>
<evidence type="ECO:0000313" key="17">
    <source>
        <dbReference type="EMBL" id="SCU92281.1"/>
    </source>
</evidence>
<evidence type="ECO:0000256" key="5">
    <source>
        <dbReference type="ARBA" id="ARBA00022679"/>
    </source>
</evidence>
<dbReference type="PROSITE" id="PS00108">
    <property type="entry name" value="PROTEIN_KINASE_ST"/>
    <property type="match status" value="1"/>
</dbReference>
<dbReference type="GO" id="GO:0034272">
    <property type="term" value="C:phosphatidylinositol 3-kinase complex, class III, type II"/>
    <property type="evidence" value="ECO:0007669"/>
    <property type="project" value="TreeGrafter"/>
</dbReference>
<dbReference type="CDD" id="cd13980">
    <property type="entry name" value="STKc_Vps15"/>
    <property type="match status" value="1"/>
</dbReference>
<dbReference type="GO" id="GO:0005770">
    <property type="term" value="C:late endosome"/>
    <property type="evidence" value="ECO:0007669"/>
    <property type="project" value="TreeGrafter"/>
</dbReference>
<dbReference type="GO" id="GO:0005794">
    <property type="term" value="C:Golgi apparatus"/>
    <property type="evidence" value="ECO:0007669"/>
    <property type="project" value="UniProtKB-SubCell"/>
</dbReference>
<dbReference type="FunFam" id="1.10.510.10:FF:000497">
    <property type="entry name" value="Phosphoinositide 3-kinase regulatory subunit"/>
    <property type="match status" value="1"/>
</dbReference>
<dbReference type="Gene3D" id="1.25.10.10">
    <property type="entry name" value="Leucine-rich Repeat Variant"/>
    <property type="match status" value="1"/>
</dbReference>
<keyword evidence="11" id="KW-0072">Autophagy</keyword>
<protein>
    <recommendedName>
        <fullName evidence="2">non-specific serine/threonine protein kinase</fullName>
        <ecNumber evidence="2">2.7.11.1</ecNumber>
    </recommendedName>
</protein>
<evidence type="ECO:0000256" key="8">
    <source>
        <dbReference type="ARBA" id="ARBA00022753"/>
    </source>
</evidence>
<dbReference type="GO" id="GO:0071561">
    <property type="term" value="C:nucleus-vacuole junction"/>
    <property type="evidence" value="ECO:0007669"/>
    <property type="project" value="TreeGrafter"/>
</dbReference>
<dbReference type="GO" id="GO:0004674">
    <property type="term" value="F:protein serine/threonine kinase activity"/>
    <property type="evidence" value="ECO:0007669"/>
    <property type="project" value="UniProtKB-KW"/>
</dbReference>
<dbReference type="GO" id="GO:0045324">
    <property type="term" value="P:late endosome to vacuole transport"/>
    <property type="evidence" value="ECO:0007669"/>
    <property type="project" value="InterPro"/>
</dbReference>
<organism evidence="17 18">
    <name type="scientific">Lachancea mirantina</name>
    <dbReference type="NCBI Taxonomy" id="1230905"/>
    <lineage>
        <taxon>Eukaryota</taxon>
        <taxon>Fungi</taxon>
        <taxon>Dikarya</taxon>
        <taxon>Ascomycota</taxon>
        <taxon>Saccharomycotina</taxon>
        <taxon>Saccharomycetes</taxon>
        <taxon>Saccharomycetales</taxon>
        <taxon>Saccharomycetaceae</taxon>
        <taxon>Lachancea</taxon>
    </lineage>
</organism>
<dbReference type="SUPFAM" id="SSF56112">
    <property type="entry name" value="Protein kinase-like (PK-like)"/>
    <property type="match status" value="1"/>
</dbReference>
<dbReference type="InterPro" id="IPR015943">
    <property type="entry name" value="WD40/YVTN_repeat-like_dom_sf"/>
</dbReference>
<evidence type="ECO:0000256" key="11">
    <source>
        <dbReference type="ARBA" id="ARBA00023006"/>
    </source>
</evidence>
<dbReference type="PROSITE" id="PS50011">
    <property type="entry name" value="PROTEIN_KINASE_DOM"/>
    <property type="match status" value="1"/>
</dbReference>
<evidence type="ECO:0000256" key="10">
    <source>
        <dbReference type="ARBA" id="ARBA00022840"/>
    </source>
</evidence>
<evidence type="ECO:0000256" key="7">
    <source>
        <dbReference type="ARBA" id="ARBA00022741"/>
    </source>
</evidence>
<evidence type="ECO:0000256" key="12">
    <source>
        <dbReference type="ARBA" id="ARBA00037864"/>
    </source>
</evidence>
<dbReference type="InterPro" id="IPR011009">
    <property type="entry name" value="Kinase-like_dom_sf"/>
</dbReference>
<comment type="catalytic activity">
    <reaction evidence="13">
        <text>L-threonyl-[protein] + ATP = O-phospho-L-threonyl-[protein] + ADP + H(+)</text>
        <dbReference type="Rhea" id="RHEA:46608"/>
        <dbReference type="Rhea" id="RHEA-COMP:11060"/>
        <dbReference type="Rhea" id="RHEA-COMP:11605"/>
        <dbReference type="ChEBI" id="CHEBI:15378"/>
        <dbReference type="ChEBI" id="CHEBI:30013"/>
        <dbReference type="ChEBI" id="CHEBI:30616"/>
        <dbReference type="ChEBI" id="CHEBI:61977"/>
        <dbReference type="ChEBI" id="CHEBI:456216"/>
        <dbReference type="EC" id="2.7.11.1"/>
    </reaction>
    <physiologicalReaction direction="left-to-right" evidence="13">
        <dbReference type="Rhea" id="RHEA:46609"/>
    </physiologicalReaction>
</comment>
<dbReference type="SMART" id="SM00220">
    <property type="entry name" value="S_TKc"/>
    <property type="match status" value="1"/>
</dbReference>
<name>A0A1G4JNK8_9SACH</name>
<keyword evidence="18" id="KW-1185">Reference proteome</keyword>
<dbReference type="SUPFAM" id="SSF48371">
    <property type="entry name" value="ARM repeat"/>
    <property type="match status" value="1"/>
</dbReference>
<dbReference type="PANTHER" id="PTHR17583">
    <property type="entry name" value="PHOSPHOINOSITIDE 3-KINASE REGULATORY SUBUNIT 4"/>
    <property type="match status" value="1"/>
</dbReference>
<keyword evidence="6" id="KW-0677">Repeat</keyword>
<evidence type="ECO:0000256" key="2">
    <source>
        <dbReference type="ARBA" id="ARBA00012513"/>
    </source>
</evidence>
<dbReference type="Pfam" id="PF22956">
    <property type="entry name" value="VPS15-like_hel"/>
    <property type="match status" value="1"/>
</dbReference>
<keyword evidence="5" id="KW-0808">Transferase</keyword>